<dbReference type="EMBL" id="RZNH01000032">
    <property type="protein sequence ID" value="NOU61346.1"/>
    <property type="molecule type" value="Genomic_DNA"/>
</dbReference>
<keyword evidence="6" id="KW-0902">Two-component regulatory system</keyword>
<evidence type="ECO:0000256" key="4">
    <source>
        <dbReference type="ARBA" id="ARBA00022679"/>
    </source>
</evidence>
<dbReference type="SMART" id="SM00388">
    <property type="entry name" value="HisKA"/>
    <property type="match status" value="1"/>
</dbReference>
<dbReference type="Pfam" id="PF02518">
    <property type="entry name" value="HATPase_c"/>
    <property type="match status" value="1"/>
</dbReference>
<evidence type="ECO:0000256" key="6">
    <source>
        <dbReference type="ARBA" id="ARBA00023012"/>
    </source>
</evidence>
<evidence type="ECO:0000256" key="7">
    <source>
        <dbReference type="SAM" id="Phobius"/>
    </source>
</evidence>
<keyword evidence="5" id="KW-0418">Kinase</keyword>
<dbReference type="PANTHER" id="PTHR43711">
    <property type="entry name" value="TWO-COMPONENT HISTIDINE KINASE"/>
    <property type="match status" value="1"/>
</dbReference>
<keyword evidence="8" id="KW-0732">Signal</keyword>
<keyword evidence="11" id="KW-1185">Reference proteome</keyword>
<feature type="domain" description="Histidine kinase" evidence="9">
    <location>
        <begin position="400"/>
        <end position="620"/>
    </location>
</feature>
<keyword evidence="3" id="KW-0597">Phosphoprotein</keyword>
<dbReference type="PANTHER" id="PTHR43711:SF26">
    <property type="entry name" value="SENSOR HISTIDINE KINASE RCSC"/>
    <property type="match status" value="1"/>
</dbReference>
<feature type="chain" id="PRO_5047505115" description="histidine kinase" evidence="8">
    <location>
        <begin position="23"/>
        <end position="620"/>
    </location>
</feature>
<dbReference type="InterPro" id="IPR007487">
    <property type="entry name" value="ABC_transpt-TYRBP-like"/>
</dbReference>
<keyword evidence="4" id="KW-0808">Transferase</keyword>
<dbReference type="InterPro" id="IPR004358">
    <property type="entry name" value="Sig_transdc_His_kin-like_C"/>
</dbReference>
<dbReference type="Pfam" id="PF00512">
    <property type="entry name" value="HisKA"/>
    <property type="match status" value="1"/>
</dbReference>
<dbReference type="PRINTS" id="PR00344">
    <property type="entry name" value="BCTRLSENSOR"/>
</dbReference>
<dbReference type="Gene3D" id="3.30.565.10">
    <property type="entry name" value="Histidine kinase-like ATPase, C-terminal domain"/>
    <property type="match status" value="1"/>
</dbReference>
<evidence type="ECO:0000256" key="1">
    <source>
        <dbReference type="ARBA" id="ARBA00000085"/>
    </source>
</evidence>
<dbReference type="RefSeq" id="WP_171596610.1">
    <property type="nucleotide sequence ID" value="NZ_RZNH01000032.1"/>
</dbReference>
<name>A0ABX1WZ06_9BACT</name>
<keyword evidence="7" id="KW-1133">Transmembrane helix</keyword>
<keyword evidence="7" id="KW-0472">Membrane</keyword>
<dbReference type="CDD" id="cd00082">
    <property type="entry name" value="HisKA"/>
    <property type="match status" value="1"/>
</dbReference>
<evidence type="ECO:0000256" key="2">
    <source>
        <dbReference type="ARBA" id="ARBA00012438"/>
    </source>
</evidence>
<dbReference type="InterPro" id="IPR005467">
    <property type="entry name" value="His_kinase_dom"/>
</dbReference>
<dbReference type="Proteomes" id="UP000732105">
    <property type="component" value="Unassembled WGS sequence"/>
</dbReference>
<feature type="signal peptide" evidence="8">
    <location>
        <begin position="1"/>
        <end position="22"/>
    </location>
</feature>
<feature type="transmembrane region" description="Helical" evidence="7">
    <location>
        <begin position="334"/>
        <end position="358"/>
    </location>
</feature>
<evidence type="ECO:0000313" key="11">
    <source>
        <dbReference type="Proteomes" id="UP000732105"/>
    </source>
</evidence>
<evidence type="ECO:0000256" key="5">
    <source>
        <dbReference type="ARBA" id="ARBA00022777"/>
    </source>
</evidence>
<dbReference type="InterPro" id="IPR050736">
    <property type="entry name" value="Sensor_HK_Regulatory"/>
</dbReference>
<dbReference type="SUPFAM" id="SSF55874">
    <property type="entry name" value="ATPase domain of HSP90 chaperone/DNA topoisomerase II/histidine kinase"/>
    <property type="match status" value="1"/>
</dbReference>
<dbReference type="InterPro" id="IPR003594">
    <property type="entry name" value="HATPase_dom"/>
</dbReference>
<dbReference type="InterPro" id="IPR036890">
    <property type="entry name" value="HATPase_C_sf"/>
</dbReference>
<dbReference type="SUPFAM" id="SSF47384">
    <property type="entry name" value="Homodimeric domain of signal transducing histidine kinase"/>
    <property type="match status" value="1"/>
</dbReference>
<proteinExistence type="predicted"/>
<dbReference type="Gene3D" id="1.10.287.130">
    <property type="match status" value="1"/>
</dbReference>
<evidence type="ECO:0000256" key="3">
    <source>
        <dbReference type="ARBA" id="ARBA00022553"/>
    </source>
</evidence>
<evidence type="ECO:0000256" key="8">
    <source>
        <dbReference type="SAM" id="SignalP"/>
    </source>
</evidence>
<evidence type="ECO:0000259" key="9">
    <source>
        <dbReference type="PROSITE" id="PS50109"/>
    </source>
</evidence>
<comment type="catalytic activity">
    <reaction evidence="1">
        <text>ATP + protein L-histidine = ADP + protein N-phospho-L-histidine.</text>
        <dbReference type="EC" id="2.7.13.3"/>
    </reaction>
</comment>
<evidence type="ECO:0000313" key="10">
    <source>
        <dbReference type="EMBL" id="NOU61346.1"/>
    </source>
</evidence>
<dbReference type="CDD" id="cd16922">
    <property type="entry name" value="HATPase_EvgS-ArcB-TorS-like"/>
    <property type="match status" value="1"/>
</dbReference>
<dbReference type="SMART" id="SM00387">
    <property type="entry name" value="HATPase_c"/>
    <property type="match status" value="1"/>
</dbReference>
<dbReference type="Pfam" id="PF04392">
    <property type="entry name" value="ABC_sub_bind"/>
    <property type="match status" value="1"/>
</dbReference>
<keyword evidence="7" id="KW-0812">Transmembrane</keyword>
<protein>
    <recommendedName>
        <fullName evidence="2">histidine kinase</fullName>
        <ecNumber evidence="2">2.7.13.3</ecNumber>
    </recommendedName>
</protein>
<dbReference type="InterPro" id="IPR036097">
    <property type="entry name" value="HisK_dim/P_sf"/>
</dbReference>
<dbReference type="PROSITE" id="PS50109">
    <property type="entry name" value="HIS_KIN"/>
    <property type="match status" value="1"/>
</dbReference>
<dbReference type="Gene3D" id="3.40.50.2300">
    <property type="match status" value="2"/>
</dbReference>
<dbReference type="EC" id="2.7.13.3" evidence="2"/>
<organism evidence="10 11">
    <name type="scientific">Marinifilum caeruleilacunae</name>
    <dbReference type="NCBI Taxonomy" id="2499076"/>
    <lineage>
        <taxon>Bacteria</taxon>
        <taxon>Pseudomonadati</taxon>
        <taxon>Bacteroidota</taxon>
        <taxon>Bacteroidia</taxon>
        <taxon>Marinilabiliales</taxon>
        <taxon>Marinifilaceae</taxon>
    </lineage>
</organism>
<accession>A0ABX1WZ06</accession>
<gene>
    <name evidence="10" type="ORF">ELS83_16180</name>
</gene>
<reference evidence="10 11" key="1">
    <citation type="submission" date="2018-12" db="EMBL/GenBank/DDBJ databases">
        <title>Marinifilum JC070 sp. nov., a marine bacterium isolated from Yongle Blue Hole in the South China Sea.</title>
        <authorList>
            <person name="Fu T."/>
        </authorList>
    </citation>
    <scope>NUCLEOTIDE SEQUENCE [LARGE SCALE GENOMIC DNA]</scope>
    <source>
        <strain evidence="10 11">JC070</strain>
    </source>
</reference>
<dbReference type="InterPro" id="IPR003661">
    <property type="entry name" value="HisK_dim/P_dom"/>
</dbReference>
<comment type="caution">
    <text evidence="10">The sequence shown here is derived from an EMBL/GenBank/DDBJ whole genome shotgun (WGS) entry which is preliminary data.</text>
</comment>
<sequence>MRISIKYLLLPFLILCSLLANSTNQKHILILNSYHNGLSWTDSTVNSIKRELLADPNCTLHIEYMDTKRYFSEGYLDLLKAYYLKKYENQKFDLILSTDNNAYDFLIENRDEIFGEVPVIFSGLNSVFDPPKGYSGVFENFSFCATLELIEKHHPNYSKIVVVTDYSTTGESLVAALEKEIEEMGEPLRHSILRAKSVQDLKISFSKLDPNDVVLYLVYNRDFNGNYCTYEKGFSETKPYCKVPIYCVWDFYLNRGAIGGSLITGRIHGKQVAKLAKEVLSGTPIDDIPPLHAEYEYEFDYNQLVKFDIRTKDLPKNSKLLNEPYSLVKENKEIVVLTLTILILLTIIIIVMMINIHLRKLKEQKEKAHMLEITASNIKLEKAIKIAEESSRLKSAFLANMSHEIRTPMNAILGFTELLSGDNVDVNKRKKFISIIQKNTNGLLRLISDILDISKIETNQLKVILSRCKISELFDSVKDDYETLVEHRENNQLNFMLSMPKENQVIEITTDPVRLQQIFNNLLENSIKFTPAGDIEIGYDVKGKFVEFFVRDTGIGIPEDKQEIIFDRFRQAELDANTRQYGGTGLGLAISQSLIELLGGKIWMKSKPHVGTTFYFTIPL</sequence>